<dbReference type="PANTHER" id="PTHR43433:SF10">
    <property type="entry name" value="AB HYDROLASE-1 DOMAIN-CONTAINING PROTEIN"/>
    <property type="match status" value="1"/>
</dbReference>
<name>A0A2T0LNA2_9PSEU</name>
<feature type="domain" description="AB hydrolase-1" evidence="2">
    <location>
        <begin position="23"/>
        <end position="242"/>
    </location>
</feature>
<accession>A0A2T0LNA2</accession>
<organism evidence="3 4">
    <name type="scientific">Prauserella shujinwangii</name>
    <dbReference type="NCBI Taxonomy" id="1453103"/>
    <lineage>
        <taxon>Bacteria</taxon>
        <taxon>Bacillati</taxon>
        <taxon>Actinomycetota</taxon>
        <taxon>Actinomycetes</taxon>
        <taxon>Pseudonocardiales</taxon>
        <taxon>Pseudonocardiaceae</taxon>
        <taxon>Prauserella</taxon>
    </lineage>
</organism>
<dbReference type="Gene3D" id="3.40.50.1820">
    <property type="entry name" value="alpha/beta hydrolase"/>
    <property type="match status" value="1"/>
</dbReference>
<evidence type="ECO:0000313" key="4">
    <source>
        <dbReference type="Proteomes" id="UP000238362"/>
    </source>
</evidence>
<sequence>MHTTRSADGTTIAFDLLGSGTPIVLVSGASCTRGVHDALAGLLADGHTVLNYDRRGRGDSGDTSPYSVDREIEDLAAVLGEAGGSAAVFGNSSGAVLALRAAAAGLPITRLVLWEPPFQLDAEAPERARAYRADLAACLAEGRRGDAVALFLRSVGMPGEMLAQLRRSPGWTALEAVAPTLAYDAAVLADGRPPAELAGVEVPTLVLTGSETGAWAPAAAAALLDLLPSARHTVLDGQRHDVAWDVLTPHLRSFLDQGVSRRSNGSGAPDGAAGAFR</sequence>
<dbReference type="RefSeq" id="WP_106181329.1">
    <property type="nucleotide sequence ID" value="NZ_PVNH01000011.1"/>
</dbReference>
<protein>
    <submittedName>
        <fullName evidence="3">Pimeloyl-ACP methyl ester carboxylesterase</fullName>
    </submittedName>
</protein>
<evidence type="ECO:0000313" key="3">
    <source>
        <dbReference type="EMBL" id="PRX44672.1"/>
    </source>
</evidence>
<evidence type="ECO:0000259" key="2">
    <source>
        <dbReference type="Pfam" id="PF12697"/>
    </source>
</evidence>
<reference evidence="3 4" key="1">
    <citation type="submission" date="2018-03" db="EMBL/GenBank/DDBJ databases">
        <title>Genomic Encyclopedia of Type Strains, Phase III (KMG-III): the genomes of soil and plant-associated and newly described type strains.</title>
        <authorList>
            <person name="Whitman W."/>
        </authorList>
    </citation>
    <scope>NUCLEOTIDE SEQUENCE [LARGE SCALE GENOMIC DNA]</scope>
    <source>
        <strain evidence="3 4">CGMCC 4.7125</strain>
    </source>
</reference>
<dbReference type="PANTHER" id="PTHR43433">
    <property type="entry name" value="HYDROLASE, ALPHA/BETA FOLD FAMILY PROTEIN"/>
    <property type="match status" value="1"/>
</dbReference>
<dbReference type="EMBL" id="PVNH01000011">
    <property type="protein sequence ID" value="PRX44672.1"/>
    <property type="molecule type" value="Genomic_DNA"/>
</dbReference>
<comment type="caution">
    <text evidence="3">The sequence shown here is derived from an EMBL/GenBank/DDBJ whole genome shotgun (WGS) entry which is preliminary data.</text>
</comment>
<keyword evidence="4" id="KW-1185">Reference proteome</keyword>
<gene>
    <name evidence="3" type="ORF">B0I33_111185</name>
</gene>
<dbReference type="OrthoDB" id="63519at2"/>
<dbReference type="PROSITE" id="PS51257">
    <property type="entry name" value="PROKAR_LIPOPROTEIN"/>
    <property type="match status" value="1"/>
</dbReference>
<evidence type="ECO:0000256" key="1">
    <source>
        <dbReference type="SAM" id="MobiDB-lite"/>
    </source>
</evidence>
<dbReference type="InterPro" id="IPR000073">
    <property type="entry name" value="AB_hydrolase_1"/>
</dbReference>
<dbReference type="InterPro" id="IPR050471">
    <property type="entry name" value="AB_hydrolase"/>
</dbReference>
<dbReference type="Proteomes" id="UP000238362">
    <property type="component" value="Unassembled WGS sequence"/>
</dbReference>
<proteinExistence type="predicted"/>
<dbReference type="InterPro" id="IPR029058">
    <property type="entry name" value="AB_hydrolase_fold"/>
</dbReference>
<dbReference type="Pfam" id="PF12697">
    <property type="entry name" value="Abhydrolase_6"/>
    <property type="match status" value="1"/>
</dbReference>
<dbReference type="SUPFAM" id="SSF53474">
    <property type="entry name" value="alpha/beta-Hydrolases"/>
    <property type="match status" value="1"/>
</dbReference>
<dbReference type="AlphaFoldDB" id="A0A2T0LNA2"/>
<feature type="region of interest" description="Disordered" evidence="1">
    <location>
        <begin position="258"/>
        <end position="277"/>
    </location>
</feature>
<dbReference type="GO" id="GO:0003824">
    <property type="term" value="F:catalytic activity"/>
    <property type="evidence" value="ECO:0007669"/>
    <property type="project" value="UniProtKB-ARBA"/>
</dbReference>